<evidence type="ECO:0000256" key="3">
    <source>
        <dbReference type="ARBA" id="ARBA00022833"/>
    </source>
</evidence>
<dbReference type="Gene3D" id="2.170.270.10">
    <property type="entry name" value="SET domain"/>
    <property type="match status" value="1"/>
</dbReference>
<dbReference type="GO" id="GO:0008270">
    <property type="term" value="F:zinc ion binding"/>
    <property type="evidence" value="ECO:0007669"/>
    <property type="project" value="UniProtKB-KW"/>
</dbReference>
<feature type="region of interest" description="Disordered" evidence="5">
    <location>
        <begin position="1"/>
        <end position="61"/>
    </location>
</feature>
<keyword evidence="3" id="KW-0862">Zinc</keyword>
<protein>
    <recommendedName>
        <fullName evidence="10">SET domain-containing protein</fullName>
    </recommendedName>
</protein>
<accession>A0A1Y2EQJ2</accession>
<feature type="domain" description="MYND-type" evidence="7">
    <location>
        <begin position="112"/>
        <end position="156"/>
    </location>
</feature>
<evidence type="ECO:0000259" key="6">
    <source>
        <dbReference type="PROSITE" id="PS50280"/>
    </source>
</evidence>
<dbReference type="Gene3D" id="6.10.140.2220">
    <property type="match status" value="1"/>
</dbReference>
<evidence type="ECO:0000256" key="1">
    <source>
        <dbReference type="ARBA" id="ARBA00022723"/>
    </source>
</evidence>
<feature type="domain" description="SET" evidence="6">
    <location>
        <begin position="67"/>
        <end position="318"/>
    </location>
</feature>
<dbReference type="InterPro" id="IPR001214">
    <property type="entry name" value="SET_dom"/>
</dbReference>
<dbReference type="SUPFAM" id="SSF82199">
    <property type="entry name" value="SET domain"/>
    <property type="match status" value="1"/>
</dbReference>
<dbReference type="PANTHER" id="PTHR12197">
    <property type="entry name" value="HISTONE-LYSINE N-METHYLTRANSFERASE SMYD"/>
    <property type="match status" value="1"/>
</dbReference>
<dbReference type="InParanoid" id="A0A1Y2EQJ2"/>
<evidence type="ECO:0000313" key="8">
    <source>
        <dbReference type="EMBL" id="ORY73105.1"/>
    </source>
</evidence>
<sequence length="567" mass="61232">MSDWKALKERRTQKGPLLASTTSTREEPVASPQEKNNAEGGAAEAASSPASPVASTSKLVQHDDLPSTLEVREVVGRGRGIFTKTDISTGTTALSTAPLVSVLDNNNIFSRCSACFIAEDDLTPGKLLSQCSLCHSLRYCSAACQKRDWVAHKHECKALITFRNAAKGEGIVPDTPIRALGRLLWAMEKGGCSYRAQVESLQSHREELTSEQKEQFFQLSVSVASYVGQQTLAASCSSAAAIIDLCSRFTSNSFSLTSPHLSNIGVSISPLVALINHACLPNAVVVFPSYHTSSNPQPMRVVAIRDIKPGEELLTSYVDLGLPLRRRKAQLRESYHFECTCALCFKRRAEWVDPREALKCRKEQCVGLLRMPDVELQNGDVETACETCGGATSTNVEHLKATIATAESELAAAESLQYTDSAAATSSLFDSVAVLQAASFAPTSHPYLPTLQTLLATLLHSQSFVQALPTAQLVYTSLCTLHPQGHPARAIALAAVGKLRIVGTNSGDEERYWRDEAGLQETVGVLVEGLKEVVAAFGRGGVLEGELRDLIRQTEEGLKMTRMARGL</sequence>
<dbReference type="OrthoDB" id="265717at2759"/>
<comment type="caution">
    <text evidence="8">The sequence shown here is derived from an EMBL/GenBank/DDBJ whole genome shotgun (WGS) entry which is preliminary data.</text>
</comment>
<dbReference type="EMBL" id="MCGR01000048">
    <property type="protein sequence ID" value="ORY73105.1"/>
    <property type="molecule type" value="Genomic_DNA"/>
</dbReference>
<dbReference type="Pfam" id="PF00856">
    <property type="entry name" value="SET"/>
    <property type="match status" value="1"/>
</dbReference>
<dbReference type="PROSITE" id="PS50865">
    <property type="entry name" value="ZF_MYND_2"/>
    <property type="match status" value="1"/>
</dbReference>
<name>A0A1Y2EQJ2_9BASI</name>
<keyword evidence="9" id="KW-1185">Reference proteome</keyword>
<evidence type="ECO:0000256" key="5">
    <source>
        <dbReference type="SAM" id="MobiDB-lite"/>
    </source>
</evidence>
<dbReference type="PROSITE" id="PS01360">
    <property type="entry name" value="ZF_MYND_1"/>
    <property type="match status" value="1"/>
</dbReference>
<evidence type="ECO:0000313" key="9">
    <source>
        <dbReference type="Proteomes" id="UP000193467"/>
    </source>
</evidence>
<evidence type="ECO:0008006" key="10">
    <source>
        <dbReference type="Google" id="ProtNLM"/>
    </source>
</evidence>
<dbReference type="GO" id="GO:0005634">
    <property type="term" value="C:nucleus"/>
    <property type="evidence" value="ECO:0007669"/>
    <property type="project" value="TreeGrafter"/>
</dbReference>
<proteinExistence type="predicted"/>
<dbReference type="InterPro" id="IPR050869">
    <property type="entry name" value="H3K4_H4K5_MeTrfase"/>
</dbReference>
<keyword evidence="2 4" id="KW-0863">Zinc-finger</keyword>
<organism evidence="8 9">
    <name type="scientific">Leucosporidium creatinivorum</name>
    <dbReference type="NCBI Taxonomy" id="106004"/>
    <lineage>
        <taxon>Eukaryota</taxon>
        <taxon>Fungi</taxon>
        <taxon>Dikarya</taxon>
        <taxon>Basidiomycota</taxon>
        <taxon>Pucciniomycotina</taxon>
        <taxon>Microbotryomycetes</taxon>
        <taxon>Leucosporidiales</taxon>
        <taxon>Leucosporidium</taxon>
    </lineage>
</organism>
<dbReference type="SMART" id="SM00317">
    <property type="entry name" value="SET"/>
    <property type="match status" value="1"/>
</dbReference>
<feature type="compositionally biased region" description="Basic and acidic residues" evidence="5">
    <location>
        <begin position="1"/>
        <end position="12"/>
    </location>
</feature>
<dbReference type="STRING" id="106004.A0A1Y2EQJ2"/>
<dbReference type="Gene3D" id="1.10.220.160">
    <property type="match status" value="1"/>
</dbReference>
<evidence type="ECO:0000256" key="4">
    <source>
        <dbReference type="PROSITE-ProRule" id="PRU00134"/>
    </source>
</evidence>
<dbReference type="PANTHER" id="PTHR12197:SF251">
    <property type="entry name" value="EG:BACR7C10.4 PROTEIN"/>
    <property type="match status" value="1"/>
</dbReference>
<dbReference type="Proteomes" id="UP000193467">
    <property type="component" value="Unassembled WGS sequence"/>
</dbReference>
<dbReference type="AlphaFoldDB" id="A0A1Y2EQJ2"/>
<feature type="compositionally biased region" description="Low complexity" evidence="5">
    <location>
        <begin position="38"/>
        <end position="55"/>
    </location>
</feature>
<gene>
    <name evidence="8" type="ORF">BCR35DRAFT_307372</name>
</gene>
<dbReference type="PROSITE" id="PS50280">
    <property type="entry name" value="SET"/>
    <property type="match status" value="1"/>
</dbReference>
<evidence type="ECO:0000259" key="7">
    <source>
        <dbReference type="PROSITE" id="PS50865"/>
    </source>
</evidence>
<reference evidence="8 9" key="1">
    <citation type="submission" date="2016-07" db="EMBL/GenBank/DDBJ databases">
        <title>Pervasive Adenine N6-methylation of Active Genes in Fungi.</title>
        <authorList>
            <consortium name="DOE Joint Genome Institute"/>
            <person name="Mondo S.J."/>
            <person name="Dannebaum R.O."/>
            <person name="Kuo R.C."/>
            <person name="Labutti K."/>
            <person name="Haridas S."/>
            <person name="Kuo A."/>
            <person name="Salamov A."/>
            <person name="Ahrendt S.R."/>
            <person name="Lipzen A."/>
            <person name="Sullivan W."/>
            <person name="Andreopoulos W.B."/>
            <person name="Clum A."/>
            <person name="Lindquist E."/>
            <person name="Daum C."/>
            <person name="Ramamoorthy G.K."/>
            <person name="Gryganskyi A."/>
            <person name="Culley D."/>
            <person name="Magnuson J.K."/>
            <person name="James T.Y."/>
            <person name="O'Malley M.A."/>
            <person name="Stajich J.E."/>
            <person name="Spatafora J.W."/>
            <person name="Visel A."/>
            <person name="Grigoriev I.V."/>
        </authorList>
    </citation>
    <scope>NUCLEOTIDE SEQUENCE [LARGE SCALE GENOMIC DNA]</scope>
    <source>
        <strain evidence="8 9">62-1032</strain>
    </source>
</reference>
<dbReference type="Pfam" id="PF01753">
    <property type="entry name" value="zf-MYND"/>
    <property type="match status" value="1"/>
</dbReference>
<evidence type="ECO:0000256" key="2">
    <source>
        <dbReference type="ARBA" id="ARBA00022771"/>
    </source>
</evidence>
<dbReference type="InterPro" id="IPR002893">
    <property type="entry name" value="Znf_MYND"/>
</dbReference>
<keyword evidence="1" id="KW-0479">Metal-binding</keyword>
<dbReference type="InterPro" id="IPR046341">
    <property type="entry name" value="SET_dom_sf"/>
</dbReference>